<protein>
    <submittedName>
        <fullName evidence="2">Uncharacterized protein</fullName>
    </submittedName>
</protein>
<dbReference type="Proteomes" id="UP000467841">
    <property type="component" value="Unassembled WGS sequence"/>
</dbReference>
<organism evidence="2 3">
    <name type="scientific">Microthlaspi erraticum</name>
    <dbReference type="NCBI Taxonomy" id="1685480"/>
    <lineage>
        <taxon>Eukaryota</taxon>
        <taxon>Viridiplantae</taxon>
        <taxon>Streptophyta</taxon>
        <taxon>Embryophyta</taxon>
        <taxon>Tracheophyta</taxon>
        <taxon>Spermatophyta</taxon>
        <taxon>Magnoliopsida</taxon>
        <taxon>eudicotyledons</taxon>
        <taxon>Gunneridae</taxon>
        <taxon>Pentapetalae</taxon>
        <taxon>rosids</taxon>
        <taxon>malvids</taxon>
        <taxon>Brassicales</taxon>
        <taxon>Brassicaceae</taxon>
        <taxon>Coluteocarpeae</taxon>
        <taxon>Microthlaspi</taxon>
    </lineage>
</organism>
<sequence>MSESLVSQEENDKLRKKEREIESKNLADADIAVMKEKLRIEHDHTIGMIQQAVEHALKQSAATHEREMRELKEILQQGQQGRQRQQIQSLLPFPRRSLQVECNIM</sequence>
<evidence type="ECO:0000313" key="2">
    <source>
        <dbReference type="EMBL" id="CAA7045224.1"/>
    </source>
</evidence>
<keyword evidence="3" id="KW-1185">Reference proteome</keyword>
<dbReference type="OrthoDB" id="1098644at2759"/>
<accession>A0A6D2JMZ5</accession>
<reference evidence="2" key="1">
    <citation type="submission" date="2020-01" db="EMBL/GenBank/DDBJ databases">
        <authorList>
            <person name="Mishra B."/>
        </authorList>
    </citation>
    <scope>NUCLEOTIDE SEQUENCE [LARGE SCALE GENOMIC DNA]</scope>
</reference>
<dbReference type="AlphaFoldDB" id="A0A6D2JMZ5"/>
<proteinExistence type="predicted"/>
<gene>
    <name evidence="2" type="ORF">MERR_LOCUS32459</name>
</gene>
<dbReference type="EMBL" id="CACVBM020001318">
    <property type="protein sequence ID" value="CAA7045224.1"/>
    <property type="molecule type" value="Genomic_DNA"/>
</dbReference>
<evidence type="ECO:0000256" key="1">
    <source>
        <dbReference type="SAM" id="MobiDB-lite"/>
    </source>
</evidence>
<evidence type="ECO:0000313" key="3">
    <source>
        <dbReference type="Proteomes" id="UP000467841"/>
    </source>
</evidence>
<name>A0A6D2JMZ5_9BRAS</name>
<feature type="compositionally biased region" description="Basic and acidic residues" evidence="1">
    <location>
        <begin position="10"/>
        <end position="20"/>
    </location>
</feature>
<feature type="region of interest" description="Disordered" evidence="1">
    <location>
        <begin position="1"/>
        <end position="20"/>
    </location>
</feature>
<comment type="caution">
    <text evidence="2">The sequence shown here is derived from an EMBL/GenBank/DDBJ whole genome shotgun (WGS) entry which is preliminary data.</text>
</comment>